<dbReference type="Proteomes" id="UP000278351">
    <property type="component" value="Unassembled WGS sequence"/>
</dbReference>
<reference evidence="3 4" key="1">
    <citation type="submission" date="2018-11" db="EMBL/GenBank/DDBJ databases">
        <title>Chitinophaga lutea sp.nov., isolate from arsenic contaminated soil.</title>
        <authorList>
            <person name="Zong Y."/>
        </authorList>
    </citation>
    <scope>NUCLEOTIDE SEQUENCE [LARGE SCALE GENOMIC DNA]</scope>
    <source>
        <strain evidence="3 4">ZY74</strain>
    </source>
</reference>
<evidence type="ECO:0000313" key="3">
    <source>
        <dbReference type="EMBL" id="RPE12329.1"/>
    </source>
</evidence>
<evidence type="ECO:0000256" key="2">
    <source>
        <dbReference type="SAM" id="SignalP"/>
    </source>
</evidence>
<name>A0A3N4PZJ1_9BACT</name>
<dbReference type="OrthoDB" id="670645at2"/>
<proteinExistence type="predicted"/>
<feature type="signal peptide" evidence="2">
    <location>
        <begin position="1"/>
        <end position="20"/>
    </location>
</feature>
<sequence length="181" mass="20944">MRRFLLSILLLGGLTTVSNAQSLPADVLRFSGNDLRTMAGYPQAKRDSILLSINNLDASSIALPNNGMTEDHQQQLKTVISDMLQVMRQVLKDPASADEMERKMASLNKRLTSLRDDIAYEENLRILKAGYEEDVRRRTQEYEAKNYNSDKEKRIAKRELEQELRDIRRDFEEERARLRKG</sequence>
<keyword evidence="2" id="KW-0732">Signal</keyword>
<evidence type="ECO:0000256" key="1">
    <source>
        <dbReference type="SAM" id="Coils"/>
    </source>
</evidence>
<feature type="chain" id="PRO_5018076039" evidence="2">
    <location>
        <begin position="21"/>
        <end position="181"/>
    </location>
</feature>
<protein>
    <submittedName>
        <fullName evidence="3">Uncharacterized protein</fullName>
    </submittedName>
</protein>
<dbReference type="RefSeq" id="WP_123844836.1">
    <property type="nucleotide sequence ID" value="NZ_RPDH01000001.1"/>
</dbReference>
<keyword evidence="4" id="KW-1185">Reference proteome</keyword>
<dbReference type="AlphaFoldDB" id="A0A3N4PZJ1"/>
<feature type="coiled-coil region" evidence="1">
    <location>
        <begin position="150"/>
        <end position="177"/>
    </location>
</feature>
<dbReference type="EMBL" id="RPDH01000001">
    <property type="protein sequence ID" value="RPE12329.1"/>
    <property type="molecule type" value="Genomic_DNA"/>
</dbReference>
<gene>
    <name evidence="3" type="ORF">EGT74_01880</name>
</gene>
<evidence type="ECO:0000313" key="4">
    <source>
        <dbReference type="Proteomes" id="UP000278351"/>
    </source>
</evidence>
<organism evidence="3 4">
    <name type="scientific">Chitinophaga lutea</name>
    <dbReference type="NCBI Taxonomy" id="2488634"/>
    <lineage>
        <taxon>Bacteria</taxon>
        <taxon>Pseudomonadati</taxon>
        <taxon>Bacteroidota</taxon>
        <taxon>Chitinophagia</taxon>
        <taxon>Chitinophagales</taxon>
        <taxon>Chitinophagaceae</taxon>
        <taxon>Chitinophaga</taxon>
    </lineage>
</organism>
<keyword evidence="1" id="KW-0175">Coiled coil</keyword>
<comment type="caution">
    <text evidence="3">The sequence shown here is derived from an EMBL/GenBank/DDBJ whole genome shotgun (WGS) entry which is preliminary data.</text>
</comment>
<accession>A0A3N4PZJ1</accession>